<evidence type="ECO:0000313" key="4">
    <source>
        <dbReference type="EMBL" id="MCY1142930.1"/>
    </source>
</evidence>
<feature type="compositionally biased region" description="Low complexity" evidence="1">
    <location>
        <begin position="75"/>
        <end position="85"/>
    </location>
</feature>
<dbReference type="EMBL" id="JAPNTZ010000013">
    <property type="protein sequence ID" value="MCY1142930.1"/>
    <property type="molecule type" value="Genomic_DNA"/>
</dbReference>
<name>A0ABT4BAU4_9ACTN</name>
<feature type="transmembrane region" description="Helical" evidence="2">
    <location>
        <begin position="12"/>
        <end position="35"/>
    </location>
</feature>
<evidence type="ECO:0000259" key="3">
    <source>
        <dbReference type="PROSITE" id="PS50927"/>
    </source>
</evidence>
<keyword evidence="2" id="KW-1133">Transmembrane helix</keyword>
<dbReference type="RefSeq" id="WP_267567381.1">
    <property type="nucleotide sequence ID" value="NZ_JAPNTZ010000013.1"/>
</dbReference>
<dbReference type="InterPro" id="IPR001480">
    <property type="entry name" value="Bulb-type_lectin_dom"/>
</dbReference>
<evidence type="ECO:0000313" key="5">
    <source>
        <dbReference type="Proteomes" id="UP001151002"/>
    </source>
</evidence>
<evidence type="ECO:0000256" key="2">
    <source>
        <dbReference type="SAM" id="Phobius"/>
    </source>
</evidence>
<feature type="region of interest" description="Disordered" evidence="1">
    <location>
        <begin position="41"/>
        <end position="104"/>
    </location>
</feature>
<gene>
    <name evidence="4" type="ORF">OWR29_33470</name>
</gene>
<dbReference type="PROSITE" id="PS50927">
    <property type="entry name" value="BULB_LECTIN"/>
    <property type="match status" value="1"/>
</dbReference>
<dbReference type="InterPro" id="IPR036426">
    <property type="entry name" value="Bulb-type_lectin_dom_sf"/>
</dbReference>
<sequence>MTDNDRREVNRAAIALVAAVILSMGAAGYAGFWIAHDDEPSPQAAAPTPAPVPTAFPSLAIPLLPPPVTTPPPSTTSAPAKRATPTPTPTSTPPRTTRPPAKTPRWEEEVIAATSVLTTGQSWSTNRLRLTVTTGGNLVLQDQGRTVWQTGTKNGVKLVMQNDGHLVLYDANNGTAFSSGTAGNPGAVLILRPDGNMVIALNGRILFETGTGD</sequence>
<dbReference type="Gene3D" id="2.90.10.10">
    <property type="entry name" value="Bulb-type lectin domain"/>
    <property type="match status" value="1"/>
</dbReference>
<proteinExistence type="predicted"/>
<dbReference type="Proteomes" id="UP001151002">
    <property type="component" value="Unassembled WGS sequence"/>
</dbReference>
<dbReference type="SMART" id="SM00108">
    <property type="entry name" value="B_lectin"/>
    <property type="match status" value="1"/>
</dbReference>
<comment type="caution">
    <text evidence="4">The sequence shown here is derived from an EMBL/GenBank/DDBJ whole genome shotgun (WGS) entry which is preliminary data.</text>
</comment>
<feature type="domain" description="Bulb-type lectin" evidence="3">
    <location>
        <begin position="108"/>
        <end position="212"/>
    </location>
</feature>
<keyword evidence="2" id="KW-0472">Membrane</keyword>
<accession>A0ABT4BAU4</accession>
<protein>
    <recommendedName>
        <fullName evidence="3">Bulb-type lectin domain-containing protein</fullName>
    </recommendedName>
</protein>
<keyword evidence="5" id="KW-1185">Reference proteome</keyword>
<evidence type="ECO:0000256" key="1">
    <source>
        <dbReference type="SAM" id="MobiDB-lite"/>
    </source>
</evidence>
<organism evidence="4 5">
    <name type="scientific">Paractinoplanes pyxinae</name>
    <dbReference type="NCBI Taxonomy" id="2997416"/>
    <lineage>
        <taxon>Bacteria</taxon>
        <taxon>Bacillati</taxon>
        <taxon>Actinomycetota</taxon>
        <taxon>Actinomycetes</taxon>
        <taxon>Micromonosporales</taxon>
        <taxon>Micromonosporaceae</taxon>
        <taxon>Paractinoplanes</taxon>
    </lineage>
</organism>
<reference evidence="4" key="1">
    <citation type="submission" date="2022-11" db="EMBL/GenBank/DDBJ databases">
        <authorList>
            <person name="Somphong A."/>
            <person name="Phongsopitanun W."/>
        </authorList>
    </citation>
    <scope>NUCLEOTIDE SEQUENCE</scope>
    <source>
        <strain evidence="4">Pm04-4</strain>
    </source>
</reference>
<feature type="compositionally biased region" description="Pro residues" evidence="1">
    <location>
        <begin position="63"/>
        <end position="74"/>
    </location>
</feature>
<dbReference type="SUPFAM" id="SSF51110">
    <property type="entry name" value="alpha-D-mannose-specific plant lectins"/>
    <property type="match status" value="1"/>
</dbReference>
<keyword evidence="2" id="KW-0812">Transmembrane</keyword>